<dbReference type="EMBL" id="JAWDIP010000003">
    <property type="protein sequence ID" value="MDY0394556.1"/>
    <property type="molecule type" value="Genomic_DNA"/>
</dbReference>
<accession>A0ABU5C6R8</accession>
<keyword evidence="1" id="KW-0472">Membrane</keyword>
<comment type="caution">
    <text evidence="2">The sequence shown here is derived from an EMBL/GenBank/DDBJ whole genome shotgun (WGS) entry which is preliminary data.</text>
</comment>
<feature type="transmembrane region" description="Helical" evidence="1">
    <location>
        <begin position="90"/>
        <end position="111"/>
    </location>
</feature>
<keyword evidence="1" id="KW-0812">Transmembrane</keyword>
<gene>
    <name evidence="2" type="ORF">RWE15_09020</name>
</gene>
<evidence type="ECO:0000313" key="2">
    <source>
        <dbReference type="EMBL" id="MDY0394556.1"/>
    </source>
</evidence>
<keyword evidence="1" id="KW-1133">Transmembrane helix</keyword>
<feature type="transmembrane region" description="Helical" evidence="1">
    <location>
        <begin position="123"/>
        <end position="141"/>
    </location>
</feature>
<keyword evidence="3" id="KW-1185">Reference proteome</keyword>
<dbReference type="Proteomes" id="UP001281447">
    <property type="component" value="Unassembled WGS sequence"/>
</dbReference>
<evidence type="ECO:0000256" key="1">
    <source>
        <dbReference type="SAM" id="Phobius"/>
    </source>
</evidence>
<name>A0ABU5C6R8_9BACI</name>
<protein>
    <submittedName>
        <fullName evidence="2">Uncharacterized protein</fullName>
    </submittedName>
</protein>
<evidence type="ECO:0000313" key="3">
    <source>
        <dbReference type="Proteomes" id="UP001281447"/>
    </source>
</evidence>
<feature type="transmembrane region" description="Helical" evidence="1">
    <location>
        <begin position="62"/>
        <end position="83"/>
    </location>
</feature>
<feature type="transmembrane region" description="Helical" evidence="1">
    <location>
        <begin position="32"/>
        <end position="50"/>
    </location>
</feature>
<feature type="transmembrane region" description="Helical" evidence="1">
    <location>
        <begin position="6"/>
        <end position="25"/>
    </location>
</feature>
<sequence>MFVRILMFAGLILPWFTLFLASPITRKKFMPVTIFTALCMTIIFQIAYTYDWWAIHKQIVPWGYMTDVSFAYGIFSVGTFWIFKLASHRFSLFIVVNMVMDALMAFVALPILNVLGVATYENISAWQYFFGDVCSFLRYLWLSRVAAKNISDRLTC</sequence>
<organism evidence="2 3">
    <name type="scientific">Tigheibacillus halophilus</name>
    <dbReference type="NCBI Taxonomy" id="361280"/>
    <lineage>
        <taxon>Bacteria</taxon>
        <taxon>Bacillati</taxon>
        <taxon>Bacillota</taxon>
        <taxon>Bacilli</taxon>
        <taxon>Bacillales</taxon>
        <taxon>Bacillaceae</taxon>
        <taxon>Tigheibacillus</taxon>
    </lineage>
</organism>
<proteinExistence type="predicted"/>
<reference evidence="2 3" key="1">
    <citation type="submission" date="2023-10" db="EMBL/GenBank/DDBJ databases">
        <title>Virgibacillus halophilus 5B73C genome.</title>
        <authorList>
            <person name="Miliotis G."/>
            <person name="Sengupta P."/>
            <person name="Hameed A."/>
            <person name="Chuvochina M."/>
            <person name="Mcdonagh F."/>
            <person name="Simpson A.C."/>
            <person name="Singh N.K."/>
            <person name="Rekha P.D."/>
            <person name="Raman K."/>
            <person name="Hugenholtz P."/>
            <person name="Venkateswaran K."/>
        </authorList>
    </citation>
    <scope>NUCLEOTIDE SEQUENCE [LARGE SCALE GENOMIC DNA]</scope>
    <source>
        <strain evidence="2 3">5B73C</strain>
    </source>
</reference>